<keyword evidence="5" id="KW-1133">Transmembrane helix</keyword>
<dbReference type="PROSITE" id="PS50885">
    <property type="entry name" value="HAMP"/>
    <property type="match status" value="1"/>
</dbReference>
<evidence type="ECO:0000256" key="5">
    <source>
        <dbReference type="SAM" id="Phobius"/>
    </source>
</evidence>
<evidence type="ECO:0000256" key="3">
    <source>
        <dbReference type="ARBA" id="ARBA00029447"/>
    </source>
</evidence>
<evidence type="ECO:0000313" key="9">
    <source>
        <dbReference type="Proteomes" id="UP000253506"/>
    </source>
</evidence>
<evidence type="ECO:0000259" key="7">
    <source>
        <dbReference type="PROSITE" id="PS50885"/>
    </source>
</evidence>
<dbReference type="SMART" id="SM00304">
    <property type="entry name" value="HAMP"/>
    <property type="match status" value="1"/>
</dbReference>
<dbReference type="SUPFAM" id="SSF58104">
    <property type="entry name" value="Methyl-accepting chemotaxis protein (MCP) signaling domain"/>
    <property type="match status" value="1"/>
</dbReference>
<dbReference type="PROSITE" id="PS50111">
    <property type="entry name" value="CHEMOTAXIS_TRANSDUC_2"/>
    <property type="match status" value="1"/>
</dbReference>
<sequence length="700" mass="75558">MSNLSIRVKLVFLVGFFAMCLVGIVILASTQSIRSINEFASDELSQVQKDQAETLLMSTANEAQTKVRVFLESTASTVTNFASLLTQTAIGNSGEPFSRERVHAMTKGFVKSTPTMSALYAQFEKNGYDQLDSTSPKNTLTTSDVGTLDVYWVKEEGQFVSYETESAEKYGTEVDDNGIRESEWYLCSLESANACLLDPYLYEISEGNSVLMTSYTEPVLVNKKSVGLVGADVNLPKIQTEVTSLAQNLFDGQGQITIVSQRGIIVGSSAFPKAVGNNIKSTPLSGVDLTKKGLVEGELEWTFTSDFAIGHAAQNWTVFLSVPTSVLLAPSIKLNAGLNAKTNNAVTILLGLSLILVFIGLGVIYLIVRSVTAPLGDIASRMKELASEEGDLTQRLGQQKHLELVQLADGFNLFTEKLQKMVQQLNEQRHVVAHSNESFVDTTIQVDSSISSQTDQIQSVVTAVTEMSSSAFDVANLAQENGNATNEMSGYLKESLDLVQHNRSQVEHFASELNEASTQVAKVSERSDAIYSILDTIRAIAEQTNLLALNAAIEAARAGEQGRGFAVVADEVRSLAARTQDSTEEVDTLIKALQEDVGSAVNLINNSQSNISETVTVANNSAEKLGFVNDRVVTISENSSQVASAATEQSNVAEEINRNLVIISDAAQELRDVVSSLSSGHKNSVEAVNQLTNILSKLKV</sequence>
<keyword evidence="5" id="KW-0472">Membrane</keyword>
<dbReference type="Gene3D" id="1.10.287.950">
    <property type="entry name" value="Methyl-accepting chemotaxis protein"/>
    <property type="match status" value="1"/>
</dbReference>
<reference evidence="8 9" key="1">
    <citation type="submission" date="2018-07" db="EMBL/GenBank/DDBJ databases">
        <title>Genomic Encyclopedia of Type Strains, Phase III (KMG-III): the genomes of soil and plant-associated and newly described type strains.</title>
        <authorList>
            <person name="Whitman W."/>
        </authorList>
    </citation>
    <scope>NUCLEOTIDE SEQUENCE [LARGE SCALE GENOMIC DNA]</scope>
    <source>
        <strain evidence="8 9">CECT 7731</strain>
    </source>
</reference>
<gene>
    <name evidence="8" type="ORF">DFP77_11520</name>
</gene>
<dbReference type="InterPro" id="IPR004089">
    <property type="entry name" value="MCPsignal_dom"/>
</dbReference>
<accession>A0A369A2A3</accession>
<dbReference type="CDD" id="cd11386">
    <property type="entry name" value="MCP_signal"/>
    <property type="match status" value="1"/>
</dbReference>
<dbReference type="OrthoDB" id="2489132at2"/>
<organism evidence="8 9">
    <name type="scientific">Marinomonas foliarum</name>
    <dbReference type="NCBI Taxonomy" id="491950"/>
    <lineage>
        <taxon>Bacteria</taxon>
        <taxon>Pseudomonadati</taxon>
        <taxon>Pseudomonadota</taxon>
        <taxon>Gammaproteobacteria</taxon>
        <taxon>Oceanospirillales</taxon>
        <taxon>Oceanospirillaceae</taxon>
        <taxon>Marinomonas</taxon>
    </lineage>
</organism>
<dbReference type="FunFam" id="1.10.287.950:FF:000001">
    <property type="entry name" value="Methyl-accepting chemotaxis sensory transducer"/>
    <property type="match status" value="1"/>
</dbReference>
<dbReference type="Gene3D" id="3.30.450.20">
    <property type="entry name" value="PAS domain"/>
    <property type="match status" value="1"/>
</dbReference>
<dbReference type="PANTHER" id="PTHR32089">
    <property type="entry name" value="METHYL-ACCEPTING CHEMOTAXIS PROTEIN MCPB"/>
    <property type="match status" value="1"/>
</dbReference>
<dbReference type="GO" id="GO:0016020">
    <property type="term" value="C:membrane"/>
    <property type="evidence" value="ECO:0007669"/>
    <property type="project" value="UniProtKB-SubCell"/>
</dbReference>
<dbReference type="CDD" id="cd06225">
    <property type="entry name" value="HAMP"/>
    <property type="match status" value="1"/>
</dbReference>
<dbReference type="RefSeq" id="WP_114412061.1">
    <property type="nucleotide sequence ID" value="NZ_QPJQ01000015.1"/>
</dbReference>
<dbReference type="CDD" id="cd12913">
    <property type="entry name" value="PDC1_MCP_like"/>
    <property type="match status" value="1"/>
</dbReference>
<dbReference type="GO" id="GO:0007165">
    <property type="term" value="P:signal transduction"/>
    <property type="evidence" value="ECO:0007669"/>
    <property type="project" value="UniProtKB-KW"/>
</dbReference>
<evidence type="ECO:0000313" key="8">
    <source>
        <dbReference type="EMBL" id="RCX02187.1"/>
    </source>
</evidence>
<comment type="subcellular location">
    <subcellularLocation>
        <location evidence="1">Membrane</location>
    </subcellularLocation>
</comment>
<feature type="transmembrane region" description="Helical" evidence="5">
    <location>
        <begin position="345"/>
        <end position="368"/>
    </location>
</feature>
<dbReference type="InterPro" id="IPR003660">
    <property type="entry name" value="HAMP_dom"/>
</dbReference>
<dbReference type="Pfam" id="PF00672">
    <property type="entry name" value="HAMP"/>
    <property type="match status" value="1"/>
</dbReference>
<feature type="transmembrane region" description="Helical" evidence="5">
    <location>
        <begin position="6"/>
        <end position="28"/>
    </location>
</feature>
<dbReference type="GO" id="GO:0006935">
    <property type="term" value="P:chemotaxis"/>
    <property type="evidence" value="ECO:0007669"/>
    <property type="project" value="UniProtKB-ARBA"/>
</dbReference>
<dbReference type="AlphaFoldDB" id="A0A369A2A3"/>
<comment type="caution">
    <text evidence="8">The sequence shown here is derived from an EMBL/GenBank/DDBJ whole genome shotgun (WGS) entry which is preliminary data.</text>
</comment>
<feature type="domain" description="HAMP" evidence="7">
    <location>
        <begin position="369"/>
        <end position="423"/>
    </location>
</feature>
<evidence type="ECO:0000256" key="4">
    <source>
        <dbReference type="PROSITE-ProRule" id="PRU00284"/>
    </source>
</evidence>
<dbReference type="Proteomes" id="UP000253506">
    <property type="component" value="Unassembled WGS sequence"/>
</dbReference>
<keyword evidence="5" id="KW-0812">Transmembrane</keyword>
<dbReference type="Pfam" id="PF00015">
    <property type="entry name" value="MCPsignal"/>
    <property type="match status" value="1"/>
</dbReference>
<evidence type="ECO:0000259" key="6">
    <source>
        <dbReference type="PROSITE" id="PS50111"/>
    </source>
</evidence>
<dbReference type="PANTHER" id="PTHR32089:SF112">
    <property type="entry name" value="LYSOZYME-LIKE PROTEIN-RELATED"/>
    <property type="match status" value="1"/>
</dbReference>
<dbReference type="SMART" id="SM00283">
    <property type="entry name" value="MA"/>
    <property type="match status" value="1"/>
</dbReference>
<comment type="similarity">
    <text evidence="3">Belongs to the methyl-accepting chemotaxis (MCP) protein family.</text>
</comment>
<keyword evidence="2 4" id="KW-0807">Transducer</keyword>
<dbReference type="Pfam" id="PF22673">
    <property type="entry name" value="MCP-like_PDC_1"/>
    <property type="match status" value="1"/>
</dbReference>
<proteinExistence type="inferred from homology"/>
<dbReference type="EMBL" id="QPJQ01000015">
    <property type="protein sequence ID" value="RCX02187.1"/>
    <property type="molecule type" value="Genomic_DNA"/>
</dbReference>
<feature type="domain" description="Methyl-accepting transducer" evidence="6">
    <location>
        <begin position="428"/>
        <end position="664"/>
    </location>
</feature>
<evidence type="ECO:0000256" key="2">
    <source>
        <dbReference type="ARBA" id="ARBA00023224"/>
    </source>
</evidence>
<name>A0A369A2A3_9GAMM</name>
<evidence type="ECO:0000256" key="1">
    <source>
        <dbReference type="ARBA" id="ARBA00004370"/>
    </source>
</evidence>
<protein>
    <submittedName>
        <fullName evidence="8">Methyl-accepting chemotaxis protein</fullName>
    </submittedName>
</protein>